<proteinExistence type="predicted"/>
<keyword evidence="3" id="KW-1185">Reference proteome</keyword>
<sequence length="438" mass="44984">MRLTPLTPFVPLVLAFPLLSGAPASAADPVVVANRAPVGSLATGAPVDDLDVDAAGRLYVLDGDRVKVYASSARGSATPLRTVDLSRDLPVGQTGLLLAAADDGVVTVLGGESFDAIYDGVQDETVVVVRTDGATTSFTTEQLGLEQPNAMAAVGDEVAVVDNNTNGIDVFDLRGGLTTPVRSLPGGGRTGLVQPTVVDADELGRLVVGGYQVDGDGPRPWVAVFAPGADGDVAPRRYLTGPRTRLIDYPTGVATDRAGNVWVGSYGEGGTNVARFAPGTTGDVAPAAVLAGPRTGLGAFAATVDVLPDGRLATVAYEPSSETAPPAPASRVLVHRPLGPYAVPARPGRVTVGGQRSAATRTIRWTAAGTNPDTPVRGQRVVVRCGGVERLRKDVGPGARSLTWRAGSVRRATCSAAVVARNVYGQGAARSVTFRVER</sequence>
<evidence type="ECO:0000313" key="3">
    <source>
        <dbReference type="Proteomes" id="UP001500221"/>
    </source>
</evidence>
<dbReference type="EMBL" id="BAABKG010000003">
    <property type="protein sequence ID" value="GAA5150690.1"/>
    <property type="molecule type" value="Genomic_DNA"/>
</dbReference>
<feature type="signal peptide" evidence="1">
    <location>
        <begin position="1"/>
        <end position="26"/>
    </location>
</feature>
<dbReference type="RefSeq" id="WP_345459605.1">
    <property type="nucleotide sequence ID" value="NZ_BAABKG010000003.1"/>
</dbReference>
<evidence type="ECO:0008006" key="4">
    <source>
        <dbReference type="Google" id="ProtNLM"/>
    </source>
</evidence>
<reference evidence="3" key="1">
    <citation type="journal article" date="2019" name="Int. J. Syst. Evol. Microbiol.">
        <title>The Global Catalogue of Microorganisms (GCM) 10K type strain sequencing project: providing services to taxonomists for standard genome sequencing and annotation.</title>
        <authorList>
            <consortium name="The Broad Institute Genomics Platform"/>
            <consortium name="The Broad Institute Genome Sequencing Center for Infectious Disease"/>
            <person name="Wu L."/>
            <person name="Ma J."/>
        </authorList>
    </citation>
    <scope>NUCLEOTIDE SEQUENCE [LARGE SCALE GENOMIC DNA]</scope>
    <source>
        <strain evidence="3">JCM 18459</strain>
    </source>
</reference>
<dbReference type="SUPFAM" id="SSF63829">
    <property type="entry name" value="Calcium-dependent phosphotriesterase"/>
    <property type="match status" value="1"/>
</dbReference>
<feature type="chain" id="PRO_5045393284" description="SMP-30/Gluconolactonase/LRE-like region domain-containing protein" evidence="1">
    <location>
        <begin position="27"/>
        <end position="438"/>
    </location>
</feature>
<dbReference type="InterPro" id="IPR011042">
    <property type="entry name" value="6-blade_b-propeller_TolB-like"/>
</dbReference>
<evidence type="ECO:0000313" key="2">
    <source>
        <dbReference type="EMBL" id="GAA5150690.1"/>
    </source>
</evidence>
<dbReference type="Gene3D" id="2.120.10.30">
    <property type="entry name" value="TolB, C-terminal domain"/>
    <property type="match status" value="1"/>
</dbReference>
<dbReference type="Proteomes" id="UP001500221">
    <property type="component" value="Unassembled WGS sequence"/>
</dbReference>
<comment type="caution">
    <text evidence="2">The sequence shown here is derived from an EMBL/GenBank/DDBJ whole genome shotgun (WGS) entry which is preliminary data.</text>
</comment>
<evidence type="ECO:0000256" key="1">
    <source>
        <dbReference type="SAM" id="SignalP"/>
    </source>
</evidence>
<organism evidence="2 3">
    <name type="scientific">Nocardioides marinquilinus</name>
    <dbReference type="NCBI Taxonomy" id="1210400"/>
    <lineage>
        <taxon>Bacteria</taxon>
        <taxon>Bacillati</taxon>
        <taxon>Actinomycetota</taxon>
        <taxon>Actinomycetes</taxon>
        <taxon>Propionibacteriales</taxon>
        <taxon>Nocardioidaceae</taxon>
        <taxon>Nocardioides</taxon>
    </lineage>
</organism>
<protein>
    <recommendedName>
        <fullName evidence="4">SMP-30/Gluconolactonase/LRE-like region domain-containing protein</fullName>
    </recommendedName>
</protein>
<gene>
    <name evidence="2" type="ORF">GCM10023340_28280</name>
</gene>
<accession>A0ABP9PVW6</accession>
<keyword evidence="1" id="KW-0732">Signal</keyword>
<name>A0ABP9PVW6_9ACTN</name>